<dbReference type="InterPro" id="IPR002035">
    <property type="entry name" value="VWF_A"/>
</dbReference>
<dbReference type="SUPFAM" id="SSF57302">
    <property type="entry name" value="Snake toxin-like"/>
    <property type="match status" value="1"/>
</dbReference>
<dbReference type="EMBL" id="JAIWYP010000010">
    <property type="protein sequence ID" value="KAH3751940.1"/>
    <property type="molecule type" value="Genomic_DNA"/>
</dbReference>
<dbReference type="CDD" id="cd00054">
    <property type="entry name" value="EGF_CA"/>
    <property type="match status" value="2"/>
</dbReference>
<dbReference type="PROSITE" id="PS00022">
    <property type="entry name" value="EGF_1"/>
    <property type="match status" value="2"/>
</dbReference>
<keyword evidence="6" id="KW-1185">Reference proteome</keyword>
<dbReference type="PANTHER" id="PTHR24020:SF84">
    <property type="entry name" value="VWFA DOMAIN-CONTAINING PROTEIN"/>
    <property type="match status" value="1"/>
</dbReference>
<dbReference type="SMART" id="SM00327">
    <property type="entry name" value="VWA"/>
    <property type="match status" value="1"/>
</dbReference>
<evidence type="ECO:0000313" key="6">
    <source>
        <dbReference type="Proteomes" id="UP000828390"/>
    </source>
</evidence>
<dbReference type="SUPFAM" id="SSF53300">
    <property type="entry name" value="vWA-like"/>
    <property type="match status" value="1"/>
</dbReference>
<dbReference type="PROSITE" id="PS50026">
    <property type="entry name" value="EGF_3"/>
    <property type="match status" value="2"/>
</dbReference>
<proteinExistence type="predicted"/>
<reference evidence="5" key="1">
    <citation type="journal article" date="2019" name="bioRxiv">
        <title>The Genome of the Zebra Mussel, Dreissena polymorpha: A Resource for Invasive Species Research.</title>
        <authorList>
            <person name="McCartney M.A."/>
            <person name="Auch B."/>
            <person name="Kono T."/>
            <person name="Mallez S."/>
            <person name="Zhang Y."/>
            <person name="Obille A."/>
            <person name="Becker A."/>
            <person name="Abrahante J.E."/>
            <person name="Garbe J."/>
            <person name="Badalamenti J.P."/>
            <person name="Herman A."/>
            <person name="Mangelson H."/>
            <person name="Liachko I."/>
            <person name="Sullivan S."/>
            <person name="Sone E.D."/>
            <person name="Koren S."/>
            <person name="Silverstein K.A.T."/>
            <person name="Beckman K.B."/>
            <person name="Gohl D.M."/>
        </authorList>
    </citation>
    <scope>NUCLEOTIDE SEQUENCE</scope>
    <source>
        <strain evidence="5">Duluth1</strain>
        <tissue evidence="5">Whole animal</tissue>
    </source>
</reference>
<dbReference type="InterPro" id="IPR036465">
    <property type="entry name" value="vWFA_dom_sf"/>
</dbReference>
<feature type="domain" description="EGF-like" evidence="3">
    <location>
        <begin position="167"/>
        <end position="205"/>
    </location>
</feature>
<feature type="disulfide bond" evidence="1">
    <location>
        <begin position="212"/>
        <end position="222"/>
    </location>
</feature>
<feature type="disulfide bond" evidence="1">
    <location>
        <begin position="217"/>
        <end position="234"/>
    </location>
</feature>
<dbReference type="CDD" id="cd01450">
    <property type="entry name" value="vWFA_subfamily_ECM"/>
    <property type="match status" value="1"/>
</dbReference>
<feature type="disulfide bond" evidence="1">
    <location>
        <begin position="236"/>
        <end position="245"/>
    </location>
</feature>
<gene>
    <name evidence="5" type="ORF">DPMN_186548</name>
</gene>
<feature type="domain" description="VWFA" evidence="4">
    <location>
        <begin position="258"/>
        <end position="440"/>
    </location>
</feature>
<dbReference type="Pfam" id="PF00092">
    <property type="entry name" value="VWA"/>
    <property type="match status" value="1"/>
</dbReference>
<keyword evidence="1" id="KW-0245">EGF-like domain</keyword>
<keyword evidence="1" id="KW-1015">Disulfide bond</keyword>
<dbReference type="SUPFAM" id="SSF57196">
    <property type="entry name" value="EGF/Laminin"/>
    <property type="match status" value="2"/>
</dbReference>
<feature type="disulfide bond" evidence="1">
    <location>
        <begin position="195"/>
        <end position="204"/>
    </location>
</feature>
<evidence type="ECO:0000259" key="4">
    <source>
        <dbReference type="PROSITE" id="PS50234"/>
    </source>
</evidence>
<dbReference type="SMART" id="SM00181">
    <property type="entry name" value="EGF"/>
    <property type="match status" value="2"/>
</dbReference>
<accession>A0A9D4DPA1</accession>
<dbReference type="InterPro" id="IPR050525">
    <property type="entry name" value="ECM_Assembly_Org"/>
</dbReference>
<dbReference type="Gene3D" id="2.10.25.10">
    <property type="entry name" value="Laminin"/>
    <property type="match status" value="2"/>
</dbReference>
<dbReference type="Proteomes" id="UP000828390">
    <property type="component" value="Unassembled WGS sequence"/>
</dbReference>
<evidence type="ECO:0000313" key="5">
    <source>
        <dbReference type="EMBL" id="KAH3751940.1"/>
    </source>
</evidence>
<feature type="chain" id="PRO_5039511574" evidence="2">
    <location>
        <begin position="38"/>
        <end position="442"/>
    </location>
</feature>
<dbReference type="PROSITE" id="PS50234">
    <property type="entry name" value="VWFA"/>
    <property type="match status" value="1"/>
</dbReference>
<dbReference type="Gene3D" id="3.40.50.410">
    <property type="entry name" value="von Willebrand factor, type A domain"/>
    <property type="match status" value="1"/>
</dbReference>
<name>A0A9D4DPA1_DREPO</name>
<evidence type="ECO:0000256" key="2">
    <source>
        <dbReference type="SAM" id="SignalP"/>
    </source>
</evidence>
<sequence length="442" mass="48160">MTNTLKSTMGKVLLRSKEMDLFVLVVWLFLLIDSATAIQCLSCAPMPSSIPCVITSQCLTGQDCYARYVLKPSGTVIYQFGCHDSQTCPSQMSIVGKRATGDIQLCYKCCRGDMCNQGSLCTGPSTSVNPLVFSTTVSKTTVSMITSKITTTTPTTITSATTGFTTPANPCSSSPCMRGQCFIGSGNTPTFFCLCPSGYTGLHCETLEINPCSPNPCVRGSCFTGNANTPAFFCLCPSGFTGLHCETVVTVPGICKRDVVFVFDQTTSMGELNFRLSTNYTEEILDQMNIGNDMIRAAFVIYNAEIQVAWTLADVSSHQNLANMKSYLHSLTYHGGESSPELALREVYEHIKTNSNSHRPGTDMVVILFTDGKTINATETRLWATLVKSIPSQLFVVAMDMVQGYDLHELTQWTTDSGHVIQPLRATTILNDVPRILTLMCQ</sequence>
<dbReference type="AlphaFoldDB" id="A0A9D4DPA1"/>
<evidence type="ECO:0000256" key="1">
    <source>
        <dbReference type="PROSITE-ProRule" id="PRU00076"/>
    </source>
</evidence>
<dbReference type="InterPro" id="IPR045860">
    <property type="entry name" value="Snake_toxin-like_sf"/>
</dbReference>
<organism evidence="5 6">
    <name type="scientific">Dreissena polymorpha</name>
    <name type="common">Zebra mussel</name>
    <name type="synonym">Mytilus polymorpha</name>
    <dbReference type="NCBI Taxonomy" id="45954"/>
    <lineage>
        <taxon>Eukaryota</taxon>
        <taxon>Metazoa</taxon>
        <taxon>Spiralia</taxon>
        <taxon>Lophotrochozoa</taxon>
        <taxon>Mollusca</taxon>
        <taxon>Bivalvia</taxon>
        <taxon>Autobranchia</taxon>
        <taxon>Heteroconchia</taxon>
        <taxon>Euheterodonta</taxon>
        <taxon>Imparidentia</taxon>
        <taxon>Neoheterodontei</taxon>
        <taxon>Myida</taxon>
        <taxon>Dreissenoidea</taxon>
        <taxon>Dreissenidae</taxon>
        <taxon>Dreissena</taxon>
    </lineage>
</organism>
<dbReference type="PANTHER" id="PTHR24020">
    <property type="entry name" value="COLLAGEN ALPHA"/>
    <property type="match status" value="1"/>
</dbReference>
<protein>
    <submittedName>
        <fullName evidence="5">Uncharacterized protein</fullName>
    </submittedName>
</protein>
<evidence type="ECO:0000259" key="3">
    <source>
        <dbReference type="PROSITE" id="PS50026"/>
    </source>
</evidence>
<feature type="signal peptide" evidence="2">
    <location>
        <begin position="1"/>
        <end position="37"/>
    </location>
</feature>
<dbReference type="PROSITE" id="PS01186">
    <property type="entry name" value="EGF_2"/>
    <property type="match status" value="2"/>
</dbReference>
<keyword evidence="2" id="KW-0732">Signal</keyword>
<reference evidence="5" key="2">
    <citation type="submission" date="2020-11" db="EMBL/GenBank/DDBJ databases">
        <authorList>
            <person name="McCartney M.A."/>
            <person name="Auch B."/>
            <person name="Kono T."/>
            <person name="Mallez S."/>
            <person name="Becker A."/>
            <person name="Gohl D.M."/>
            <person name="Silverstein K.A.T."/>
            <person name="Koren S."/>
            <person name="Bechman K.B."/>
            <person name="Herman A."/>
            <person name="Abrahante J.E."/>
            <person name="Garbe J."/>
        </authorList>
    </citation>
    <scope>NUCLEOTIDE SEQUENCE</scope>
    <source>
        <strain evidence="5">Duluth1</strain>
        <tissue evidence="5">Whole animal</tissue>
    </source>
</reference>
<comment type="caution">
    <text evidence="5">The sequence shown here is derived from an EMBL/GenBank/DDBJ whole genome shotgun (WGS) entry which is preliminary data.</text>
</comment>
<feature type="domain" description="EGF-like" evidence="3">
    <location>
        <begin position="208"/>
        <end position="246"/>
    </location>
</feature>
<feature type="disulfide bond" evidence="1">
    <location>
        <begin position="171"/>
        <end position="181"/>
    </location>
</feature>
<dbReference type="InterPro" id="IPR000742">
    <property type="entry name" value="EGF"/>
</dbReference>
<feature type="disulfide bond" evidence="1">
    <location>
        <begin position="176"/>
        <end position="193"/>
    </location>
</feature>